<dbReference type="FunFam" id="3.40.50.720:FF:000121">
    <property type="entry name" value="Prostaglandin reductase 2"/>
    <property type="match status" value="1"/>
</dbReference>
<comment type="caution">
    <text evidence="3">The sequence shown here is derived from an EMBL/GenBank/DDBJ whole genome shotgun (WGS) entry which is preliminary data.</text>
</comment>
<dbReference type="PANTHER" id="PTHR43205:SF19">
    <property type="entry name" value="ENOYL REDUCTASE (ER) DOMAIN-CONTAINING PROTEIN"/>
    <property type="match status" value="1"/>
</dbReference>
<dbReference type="EMBL" id="CAJPDT010000005">
    <property type="protein sequence ID" value="CAF9909115.1"/>
    <property type="molecule type" value="Genomic_DNA"/>
</dbReference>
<dbReference type="Pfam" id="PF00107">
    <property type="entry name" value="ADH_zinc_N"/>
    <property type="match status" value="1"/>
</dbReference>
<keyword evidence="1" id="KW-0560">Oxidoreductase</keyword>
<dbReference type="InterPro" id="IPR020843">
    <property type="entry name" value="ER"/>
</dbReference>
<dbReference type="InterPro" id="IPR013149">
    <property type="entry name" value="ADH-like_C"/>
</dbReference>
<dbReference type="Pfam" id="PF16884">
    <property type="entry name" value="ADH_N_2"/>
    <property type="match status" value="1"/>
</dbReference>
<dbReference type="Proteomes" id="UP000664534">
    <property type="component" value="Unassembled WGS sequence"/>
</dbReference>
<dbReference type="InterPro" id="IPR045010">
    <property type="entry name" value="MDR_fam"/>
</dbReference>
<dbReference type="Gene3D" id="3.90.180.10">
    <property type="entry name" value="Medium-chain alcohol dehydrogenases, catalytic domain"/>
    <property type="match status" value="1"/>
</dbReference>
<organism evidence="3 4">
    <name type="scientific">Imshaugia aleurites</name>
    <dbReference type="NCBI Taxonomy" id="172621"/>
    <lineage>
        <taxon>Eukaryota</taxon>
        <taxon>Fungi</taxon>
        <taxon>Dikarya</taxon>
        <taxon>Ascomycota</taxon>
        <taxon>Pezizomycotina</taxon>
        <taxon>Lecanoromycetes</taxon>
        <taxon>OSLEUM clade</taxon>
        <taxon>Lecanoromycetidae</taxon>
        <taxon>Lecanorales</taxon>
        <taxon>Lecanorineae</taxon>
        <taxon>Parmeliaceae</taxon>
        <taxon>Imshaugia</taxon>
    </lineage>
</organism>
<dbReference type="OrthoDB" id="809632at2759"/>
<dbReference type="PANTHER" id="PTHR43205">
    <property type="entry name" value="PROSTAGLANDIN REDUCTASE"/>
    <property type="match status" value="1"/>
</dbReference>
<evidence type="ECO:0000256" key="1">
    <source>
        <dbReference type="ARBA" id="ARBA00023002"/>
    </source>
</evidence>
<evidence type="ECO:0000313" key="4">
    <source>
        <dbReference type="Proteomes" id="UP000664534"/>
    </source>
</evidence>
<feature type="domain" description="Enoyl reductase (ER)" evidence="2">
    <location>
        <begin position="24"/>
        <end position="348"/>
    </location>
</feature>
<evidence type="ECO:0000259" key="2">
    <source>
        <dbReference type="SMART" id="SM00829"/>
    </source>
</evidence>
<dbReference type="InterPro" id="IPR011032">
    <property type="entry name" value="GroES-like_sf"/>
</dbReference>
<gene>
    <name evidence="3" type="ORF">IMSHALPRED_007612</name>
</gene>
<sequence>MAIPTEIRQWILTNKPTGLPELSGPNQTFTLKTTSLPSLKDNQVLVKSIYLSNDPAQRGWITKDVDPERLYVPPVEQDGVMRARSVAEVVESKSSKYNKGDKLVATTGWAEYSIQDADKCQACADLPGLSVTHYLGAFGLTGLTAYYGTKIIARAGKEDTVVVSGAAGATGSMVVQIAKKLLGCKRVVGIAGNDDKCKWVENLGADLCLNYKMGNFKQDLIRATDGYVDVYFDNVGGEILDLMLTRMKKDGRVAACGAITDYNRSEKPGLKNWFEVISNRIEIKGFIASDFVAQGKGPETVKELVTAVKEGKIKVGDENETVVDTKFEDVPKTWMLLFEGANTGKLITKLV</sequence>
<protein>
    <recommendedName>
        <fullName evidence="2">Enoyl reductase (ER) domain-containing protein</fullName>
    </recommendedName>
</protein>
<keyword evidence="4" id="KW-1185">Reference proteome</keyword>
<dbReference type="AlphaFoldDB" id="A0A8H3I6F5"/>
<dbReference type="CDD" id="cd05288">
    <property type="entry name" value="PGDH"/>
    <property type="match status" value="1"/>
</dbReference>
<accession>A0A8H3I6F5</accession>
<proteinExistence type="predicted"/>
<reference evidence="3" key="1">
    <citation type="submission" date="2021-03" db="EMBL/GenBank/DDBJ databases">
        <authorList>
            <person name="Tagirdzhanova G."/>
        </authorList>
    </citation>
    <scope>NUCLEOTIDE SEQUENCE</scope>
</reference>
<name>A0A8H3I6F5_9LECA</name>
<dbReference type="GO" id="GO:0016628">
    <property type="term" value="F:oxidoreductase activity, acting on the CH-CH group of donors, NAD or NADP as acceptor"/>
    <property type="evidence" value="ECO:0007669"/>
    <property type="project" value="InterPro"/>
</dbReference>
<dbReference type="InterPro" id="IPR036291">
    <property type="entry name" value="NAD(P)-bd_dom_sf"/>
</dbReference>
<dbReference type="SUPFAM" id="SSF51735">
    <property type="entry name" value="NAD(P)-binding Rossmann-fold domains"/>
    <property type="match status" value="1"/>
</dbReference>
<dbReference type="SMART" id="SM00829">
    <property type="entry name" value="PKS_ER"/>
    <property type="match status" value="1"/>
</dbReference>
<dbReference type="InterPro" id="IPR041694">
    <property type="entry name" value="ADH_N_2"/>
</dbReference>
<dbReference type="Gene3D" id="3.40.50.720">
    <property type="entry name" value="NAD(P)-binding Rossmann-like Domain"/>
    <property type="match status" value="1"/>
</dbReference>
<evidence type="ECO:0000313" key="3">
    <source>
        <dbReference type="EMBL" id="CAF9909115.1"/>
    </source>
</evidence>
<dbReference type="SUPFAM" id="SSF50129">
    <property type="entry name" value="GroES-like"/>
    <property type="match status" value="1"/>
</dbReference>